<reference evidence="1 2" key="1">
    <citation type="submission" date="2017-06" db="EMBL/GenBank/DDBJ databases">
        <title>Neisseria chenwenguii sp. nov., isolated from the intestinal contents of Tibetan Plateau Pika in Yushu, Qinghai Province, China.</title>
        <authorList>
            <person name="Zhang G."/>
        </authorList>
    </citation>
    <scope>NUCLEOTIDE SEQUENCE [LARGE SCALE GENOMIC DNA]</scope>
    <source>
        <strain evidence="1 2">10023</strain>
    </source>
</reference>
<evidence type="ECO:0000313" key="1">
    <source>
        <dbReference type="EMBL" id="ASK27266.1"/>
    </source>
</evidence>
<dbReference type="KEGG" id="nei:BG910_05500"/>
<name>A0A220S1M3_9NEIS</name>
<dbReference type="EMBL" id="CP022278">
    <property type="protein sequence ID" value="ASK27266.1"/>
    <property type="molecule type" value="Genomic_DNA"/>
</dbReference>
<dbReference type="RefSeq" id="WP_089035976.1">
    <property type="nucleotide sequence ID" value="NZ_CP022278.1"/>
</dbReference>
<keyword evidence="2" id="KW-1185">Reference proteome</keyword>
<dbReference type="Proteomes" id="UP000198238">
    <property type="component" value="Chromosome"/>
</dbReference>
<gene>
    <name evidence="1" type="ORF">BG910_05500</name>
</gene>
<dbReference type="AlphaFoldDB" id="A0A220S1M3"/>
<accession>A0A220S1M3</accession>
<evidence type="ECO:0000313" key="2">
    <source>
        <dbReference type="Proteomes" id="UP000198238"/>
    </source>
</evidence>
<sequence length="70" mass="8237">MQERFFRFFIEKEQKMQLLDKEVLDQVGGGFLLGRPGKAGFIGYWDVIEERLRRAGEIRIPEPVVPLETR</sequence>
<proteinExistence type="predicted"/>
<organism evidence="1 2">
    <name type="scientific">Neisseria chenwenguii</name>
    <dbReference type="NCBI Taxonomy" id="1853278"/>
    <lineage>
        <taxon>Bacteria</taxon>
        <taxon>Pseudomonadati</taxon>
        <taxon>Pseudomonadota</taxon>
        <taxon>Betaproteobacteria</taxon>
        <taxon>Neisseriales</taxon>
        <taxon>Neisseriaceae</taxon>
        <taxon>Neisseria</taxon>
    </lineage>
</organism>
<protein>
    <submittedName>
        <fullName evidence="1">Uncharacterized protein</fullName>
    </submittedName>
</protein>